<dbReference type="SUPFAM" id="SSF52540">
    <property type="entry name" value="P-loop containing nucleoside triphosphate hydrolases"/>
    <property type="match status" value="1"/>
</dbReference>
<accession>A0A6C0IMC9</accession>
<dbReference type="EMBL" id="MN740209">
    <property type="protein sequence ID" value="QHT93596.1"/>
    <property type="molecule type" value="Genomic_DNA"/>
</dbReference>
<dbReference type="InterPro" id="IPR027417">
    <property type="entry name" value="P-loop_NTPase"/>
</dbReference>
<sequence>MIKCYNHFEDYIQTSDVNNFHPKIDTLIDSLPNDMGNLHNIILYGKPGIGKYTQALRIIKKFSSSDLKYEKRIQVCVPKSEYFIKMSDIHFEVDISLLGCNAKIFWHEIYNQIVDIVSSRPIKSCIIMCKNMHVINSDLLDVMYSYIQRDTFNDRICIRYLFITESVSFLPDTILNTCEIIGIENIPDKTLKKHVKQINKSFTSNDKSNGQYANIKSLYDPTISQTSVQDTIIENICNLLLDDIEKITFSQLRDYIYELFIYEVDIASCIWEIVSQLVKSNKLTETNIEMIMYETYKFLRLFNNNYRPIYHVERYLYVINKIIRN</sequence>
<evidence type="ECO:0000313" key="1">
    <source>
        <dbReference type="EMBL" id="QHT93596.1"/>
    </source>
</evidence>
<reference evidence="1" key="1">
    <citation type="journal article" date="2020" name="Nature">
        <title>Giant virus diversity and host interactions through global metagenomics.</title>
        <authorList>
            <person name="Schulz F."/>
            <person name="Roux S."/>
            <person name="Paez-Espino D."/>
            <person name="Jungbluth S."/>
            <person name="Walsh D.A."/>
            <person name="Denef V.J."/>
            <person name="McMahon K.D."/>
            <person name="Konstantinidis K.T."/>
            <person name="Eloe-Fadrosh E.A."/>
            <person name="Kyrpides N.C."/>
            <person name="Woyke T."/>
        </authorList>
    </citation>
    <scope>NUCLEOTIDE SEQUENCE</scope>
    <source>
        <strain evidence="1">GVMAG-M-3300024252-29</strain>
    </source>
</reference>
<name>A0A6C0IMC9_9ZZZZ</name>
<dbReference type="Gene3D" id="3.40.50.300">
    <property type="entry name" value="P-loop containing nucleotide triphosphate hydrolases"/>
    <property type="match status" value="1"/>
</dbReference>
<protein>
    <submittedName>
        <fullName evidence="1">Uncharacterized protein</fullName>
    </submittedName>
</protein>
<proteinExistence type="predicted"/>
<dbReference type="AlphaFoldDB" id="A0A6C0IMC9"/>
<organism evidence="1">
    <name type="scientific">viral metagenome</name>
    <dbReference type="NCBI Taxonomy" id="1070528"/>
    <lineage>
        <taxon>unclassified sequences</taxon>
        <taxon>metagenomes</taxon>
        <taxon>organismal metagenomes</taxon>
    </lineage>
</organism>